<evidence type="ECO:0000313" key="5">
    <source>
        <dbReference type="EMBL" id="QBM30469.1"/>
    </source>
</evidence>
<evidence type="ECO:0000259" key="4">
    <source>
        <dbReference type="PROSITE" id="PS01124"/>
    </source>
</evidence>
<proteinExistence type="predicted"/>
<dbReference type="Gene3D" id="1.10.10.60">
    <property type="entry name" value="Homeodomain-like"/>
    <property type="match status" value="1"/>
</dbReference>
<dbReference type="InterPro" id="IPR009057">
    <property type="entry name" value="Homeodomain-like_sf"/>
</dbReference>
<dbReference type="SUPFAM" id="SSF46689">
    <property type="entry name" value="Homeodomain-like"/>
    <property type="match status" value="2"/>
</dbReference>
<dbReference type="GO" id="GO:0043565">
    <property type="term" value="F:sequence-specific DNA binding"/>
    <property type="evidence" value="ECO:0007669"/>
    <property type="project" value="InterPro"/>
</dbReference>
<dbReference type="RefSeq" id="WP_133157899.1">
    <property type="nucleotide sequence ID" value="NZ_CP037867.1"/>
</dbReference>
<keyword evidence="1" id="KW-0805">Transcription regulation</keyword>
<dbReference type="InterPro" id="IPR032783">
    <property type="entry name" value="AraC_lig"/>
</dbReference>
<dbReference type="EMBL" id="CP037867">
    <property type="protein sequence ID" value="QBM30469.1"/>
    <property type="molecule type" value="Genomic_DNA"/>
</dbReference>
<dbReference type="AlphaFoldDB" id="A0A4P6X5B2"/>
<keyword evidence="2" id="KW-0238">DNA-binding</keyword>
<organism evidence="5 6">
    <name type="scientific">Hydrogenophaga pseudoflava</name>
    <name type="common">Pseudomonas carboxydoflava</name>
    <dbReference type="NCBI Taxonomy" id="47421"/>
    <lineage>
        <taxon>Bacteria</taxon>
        <taxon>Pseudomonadati</taxon>
        <taxon>Pseudomonadota</taxon>
        <taxon>Betaproteobacteria</taxon>
        <taxon>Burkholderiales</taxon>
        <taxon>Comamonadaceae</taxon>
        <taxon>Hydrogenophaga</taxon>
    </lineage>
</organism>
<dbReference type="PANTHER" id="PTHR46796">
    <property type="entry name" value="HTH-TYPE TRANSCRIPTIONAL ACTIVATOR RHAS-RELATED"/>
    <property type="match status" value="1"/>
</dbReference>
<reference evidence="5 6" key="1">
    <citation type="submission" date="2019-03" db="EMBL/GenBank/DDBJ databases">
        <authorList>
            <person name="Sebastian G."/>
            <person name="Baumann P."/>
            <person name="Ruckert C."/>
            <person name="Kalinowski J."/>
            <person name="Nebel B."/>
            <person name="Takors R."/>
            <person name="Blombach B."/>
        </authorList>
    </citation>
    <scope>NUCLEOTIDE SEQUENCE [LARGE SCALE GENOMIC DNA]</scope>
    <source>
        <strain evidence="5 6">DSM 1084</strain>
    </source>
</reference>
<dbReference type="GO" id="GO:0003700">
    <property type="term" value="F:DNA-binding transcription factor activity"/>
    <property type="evidence" value="ECO:0007669"/>
    <property type="project" value="InterPro"/>
</dbReference>
<gene>
    <name evidence="5" type="primary">ripA2</name>
    <name evidence="5" type="ORF">HPF_22470</name>
</gene>
<dbReference type="PANTHER" id="PTHR46796:SF13">
    <property type="entry name" value="HTH-TYPE TRANSCRIPTIONAL ACTIVATOR RHAS"/>
    <property type="match status" value="1"/>
</dbReference>
<dbReference type="Pfam" id="PF12852">
    <property type="entry name" value="Cupin_6"/>
    <property type="match status" value="1"/>
</dbReference>
<evidence type="ECO:0000256" key="2">
    <source>
        <dbReference type="ARBA" id="ARBA00023125"/>
    </source>
</evidence>
<keyword evidence="6" id="KW-1185">Reference proteome</keyword>
<keyword evidence="3" id="KW-0804">Transcription</keyword>
<dbReference type="InterPro" id="IPR050204">
    <property type="entry name" value="AraC_XylS_family_regulators"/>
</dbReference>
<dbReference type="KEGG" id="hpse:HPF_22470"/>
<evidence type="ECO:0000313" key="6">
    <source>
        <dbReference type="Proteomes" id="UP000293912"/>
    </source>
</evidence>
<accession>A0A4P6X5B2</accession>
<dbReference type="SMART" id="SM00342">
    <property type="entry name" value="HTH_ARAC"/>
    <property type="match status" value="1"/>
</dbReference>
<evidence type="ECO:0000256" key="1">
    <source>
        <dbReference type="ARBA" id="ARBA00023015"/>
    </source>
</evidence>
<feature type="domain" description="HTH araC/xylS-type" evidence="4">
    <location>
        <begin position="188"/>
        <end position="285"/>
    </location>
</feature>
<evidence type="ECO:0000256" key="3">
    <source>
        <dbReference type="ARBA" id="ARBA00023163"/>
    </source>
</evidence>
<protein>
    <submittedName>
        <fullName evidence="5">HTH-type transcriptional repressor of iron proteins A</fullName>
    </submittedName>
</protein>
<name>A0A4P6X5B2_HYDPS</name>
<dbReference type="InterPro" id="IPR018062">
    <property type="entry name" value="HTH_AraC-typ_CS"/>
</dbReference>
<dbReference type="InterPro" id="IPR018060">
    <property type="entry name" value="HTH_AraC"/>
</dbReference>
<dbReference type="PROSITE" id="PS01124">
    <property type="entry name" value="HTH_ARAC_FAMILY_2"/>
    <property type="match status" value="1"/>
</dbReference>
<dbReference type="Proteomes" id="UP000293912">
    <property type="component" value="Chromosome"/>
</dbReference>
<dbReference type="Pfam" id="PF12833">
    <property type="entry name" value="HTH_18"/>
    <property type="match status" value="1"/>
</dbReference>
<sequence>MTVPPPPIDRLSGLLERFPVRAELSFTGTLCGVQSFTPPPGMGYLHLLRRGTLDVTHPPRQAVPLRLHLSAPALLFYPRAIAHHFHNPPIEGADFTCAQLWFEGGPAHPLVRTLPGAIVLSLDEVEGLGASLELLFAETARVRCGHRLLADRLFEVVLIQTLRWLLDHPREAGVPPGLVTGLSDPRLARAIVAMHDAPGEPWSVEQLAVVAGMSRTGFTSQFRQLVGQTPADYLSDWRIGLAQTGLARGSSIKQLASELGYANPSALSRAFAAKTGHSPREWLRGSLPPAPPAH</sequence>
<dbReference type="PROSITE" id="PS00041">
    <property type="entry name" value="HTH_ARAC_FAMILY_1"/>
    <property type="match status" value="1"/>
</dbReference>